<proteinExistence type="predicted"/>
<evidence type="ECO:0000313" key="8">
    <source>
        <dbReference type="Proteomes" id="UP000243784"/>
    </source>
</evidence>
<evidence type="ECO:0000256" key="2">
    <source>
        <dbReference type="ARBA" id="ARBA00022692"/>
    </source>
</evidence>
<feature type="transmembrane region" description="Helical" evidence="5">
    <location>
        <begin position="109"/>
        <end position="131"/>
    </location>
</feature>
<keyword evidence="8" id="KW-1185">Reference proteome</keyword>
<reference evidence="7 8" key="1">
    <citation type="journal article" date="2016" name="Biochim. Biophys. Acta">
        <title>Photochemical characterization of actinorhodopsin and its functional existence in the natural host.</title>
        <authorList>
            <person name="Nakamura S."/>
            <person name="Kikukawa T."/>
            <person name="Tamogami J."/>
            <person name="Kamiya M."/>
            <person name="Aizawa T."/>
            <person name="Hahn M.W."/>
            <person name="Ihara K."/>
            <person name="Kamo N."/>
            <person name="Demura M."/>
        </authorList>
    </citation>
    <scope>NUCLEOTIDE SEQUENCE [LARGE SCALE GENOMIC DNA]</scope>
    <source>
        <strain evidence="7 8">MWH-Dar1</strain>
    </source>
</reference>
<feature type="transmembrane region" description="Helical" evidence="5">
    <location>
        <begin position="12"/>
        <end position="32"/>
    </location>
</feature>
<feature type="transmembrane region" description="Helical" evidence="5">
    <location>
        <begin position="78"/>
        <end position="97"/>
    </location>
</feature>
<dbReference type="EMBL" id="CP015208">
    <property type="protein sequence ID" value="AOY55481.1"/>
    <property type="molecule type" value="Genomic_DNA"/>
</dbReference>
<keyword evidence="3 5" id="KW-1133">Transmembrane helix</keyword>
<dbReference type="InterPro" id="IPR017978">
    <property type="entry name" value="GPCR_3_C"/>
</dbReference>
<evidence type="ECO:0000313" key="7">
    <source>
        <dbReference type="EMBL" id="AOY55481.1"/>
    </source>
</evidence>
<dbReference type="KEGG" id="rpla:A4Z71_00195"/>
<feature type="transmembrane region" description="Helical" evidence="5">
    <location>
        <begin position="299"/>
        <end position="320"/>
    </location>
</feature>
<dbReference type="OrthoDB" id="5241249at2"/>
<evidence type="ECO:0000256" key="4">
    <source>
        <dbReference type="ARBA" id="ARBA00023136"/>
    </source>
</evidence>
<evidence type="ECO:0000259" key="6">
    <source>
        <dbReference type="PROSITE" id="PS50259"/>
    </source>
</evidence>
<accession>A0A1D9DXF1</accession>
<evidence type="ECO:0000256" key="3">
    <source>
        <dbReference type="ARBA" id="ARBA00022989"/>
    </source>
</evidence>
<name>A0A1D9DXF1_9MICO</name>
<dbReference type="SUPFAM" id="SSF55874">
    <property type="entry name" value="ATPase domain of HSP90 chaperone/DNA topoisomerase II/histidine kinase"/>
    <property type="match status" value="1"/>
</dbReference>
<dbReference type="Proteomes" id="UP000243784">
    <property type="component" value="Chromosome"/>
</dbReference>
<keyword evidence="2 5" id="KW-0812">Transmembrane</keyword>
<evidence type="ECO:0000256" key="1">
    <source>
        <dbReference type="ARBA" id="ARBA00004141"/>
    </source>
</evidence>
<feature type="transmembrane region" description="Helical" evidence="5">
    <location>
        <begin position="44"/>
        <end position="66"/>
    </location>
</feature>
<dbReference type="InterPro" id="IPR036890">
    <property type="entry name" value="HATPase_C_sf"/>
</dbReference>
<sequence length="565" mass="61909">MNYVGSLSGKYAITFSAWLLLSPVSIFLTYSFTPEGANGTYFEWMILGFIGHAVTGAVLVLGWLVFSKLKPGGLKALLVLLLFAIAGAIRGFSVGFFGDLMGLINEPDYLGRIRSGSVLVLVWFSFAAVLIETNSEFRNALAEVRSAAQTSVLLAQKSKLVVAEYRVEISDQVRGLLETALSKTQSATELTKIISQVLKPLVNTERLSEFDEKLKSASDELSTRFSFSLRETLRTMVTKSSFNGVVVAFVYLASTASSRLWVSTFEIFVLDILINSIWIIAGSKLAARSLATLKARQRIVAVLLSWLVLANGAGIISETLHAGNVVFTPTSALFAIAVLIVIVLTSALDAYRLQHAEKIAELSVLNAQLDWYRRSIHQALWVEKRRLTRLIHSQVQSRILATAARVARQNPDGQITEEELDELKQVCLTAIYSDEVNTDVAAFLEQIAEVFSGASEIVSSISDEAQEVLSSEPAVAAASLEIIREGINNAVKHGKANRVEIKVSLEPQQHLDKHLVVIEIFDDGNSLAKKMQPGIGQKTLDELAIDWKIFRKKGQTLLQAKVPVG</sequence>
<dbReference type="PROSITE" id="PS50259">
    <property type="entry name" value="G_PROTEIN_RECEP_F3_4"/>
    <property type="match status" value="1"/>
</dbReference>
<feature type="transmembrane region" description="Helical" evidence="5">
    <location>
        <begin position="242"/>
        <end position="261"/>
    </location>
</feature>
<feature type="domain" description="G-protein coupled receptors family 3 profile" evidence="6">
    <location>
        <begin position="1"/>
        <end position="155"/>
    </location>
</feature>
<feature type="transmembrane region" description="Helical" evidence="5">
    <location>
        <begin position="332"/>
        <end position="351"/>
    </location>
</feature>
<dbReference type="Gene3D" id="3.30.565.10">
    <property type="entry name" value="Histidine kinase-like ATPase, C-terminal domain"/>
    <property type="match status" value="1"/>
</dbReference>
<dbReference type="RefSeq" id="WP_070953998.1">
    <property type="nucleotide sequence ID" value="NZ_CP015208.1"/>
</dbReference>
<keyword evidence="4 5" id="KW-0472">Membrane</keyword>
<gene>
    <name evidence="7" type="ORF">A4Z71_00195</name>
</gene>
<dbReference type="GO" id="GO:0004930">
    <property type="term" value="F:G protein-coupled receptor activity"/>
    <property type="evidence" value="ECO:0007669"/>
    <property type="project" value="InterPro"/>
</dbReference>
<feature type="transmembrane region" description="Helical" evidence="5">
    <location>
        <begin position="267"/>
        <end position="287"/>
    </location>
</feature>
<organism evidence="7 8">
    <name type="scientific">Candidatus Rhodoluna planktonica</name>
    <dbReference type="NCBI Taxonomy" id="535712"/>
    <lineage>
        <taxon>Bacteria</taxon>
        <taxon>Bacillati</taxon>
        <taxon>Actinomycetota</taxon>
        <taxon>Actinomycetes</taxon>
        <taxon>Micrococcales</taxon>
        <taxon>Microbacteriaceae</taxon>
        <taxon>Luna cluster</taxon>
        <taxon>Luna-1 subcluster</taxon>
        <taxon>Rhodoluna</taxon>
    </lineage>
</organism>
<dbReference type="AlphaFoldDB" id="A0A1D9DXF1"/>
<protein>
    <recommendedName>
        <fullName evidence="6">G-protein coupled receptors family 3 profile domain-containing protein</fullName>
    </recommendedName>
</protein>
<dbReference type="STRING" id="535712.A4Z71_00195"/>
<dbReference type="GO" id="GO:0016020">
    <property type="term" value="C:membrane"/>
    <property type="evidence" value="ECO:0007669"/>
    <property type="project" value="UniProtKB-SubCell"/>
</dbReference>
<evidence type="ECO:0000256" key="5">
    <source>
        <dbReference type="SAM" id="Phobius"/>
    </source>
</evidence>
<comment type="subcellular location">
    <subcellularLocation>
        <location evidence="1">Membrane</location>
        <topology evidence="1">Multi-pass membrane protein</topology>
    </subcellularLocation>
</comment>